<keyword evidence="1" id="KW-0732">Signal</keyword>
<gene>
    <name evidence="3" type="ORF">IC610_14865</name>
</gene>
<proteinExistence type="predicted"/>
<feature type="chain" id="PRO_5046816353" evidence="1">
    <location>
        <begin position="23"/>
        <end position="195"/>
    </location>
</feature>
<dbReference type="Proteomes" id="UP000637299">
    <property type="component" value="Unassembled WGS sequence"/>
</dbReference>
<accession>A0ABR8ZEJ9</accession>
<organism evidence="3 4">
    <name type="scientific">Chryseobacterium caseinilyticum</name>
    <dbReference type="NCBI Taxonomy" id="2771428"/>
    <lineage>
        <taxon>Bacteria</taxon>
        <taxon>Pseudomonadati</taxon>
        <taxon>Bacteroidota</taxon>
        <taxon>Flavobacteriia</taxon>
        <taxon>Flavobacteriales</taxon>
        <taxon>Weeksellaceae</taxon>
        <taxon>Chryseobacterium group</taxon>
        <taxon>Chryseobacterium</taxon>
    </lineage>
</organism>
<dbReference type="Gene3D" id="3.90.1340.10">
    <property type="entry name" value="Phage tail collar domain"/>
    <property type="match status" value="1"/>
</dbReference>
<protein>
    <submittedName>
        <fullName evidence="3">Phage tail protein</fullName>
    </submittedName>
</protein>
<name>A0ABR8ZEJ9_9FLAO</name>
<dbReference type="RefSeq" id="WP_191737563.1">
    <property type="nucleotide sequence ID" value="NZ_JACYFS010000005.1"/>
</dbReference>
<feature type="signal peptide" evidence="1">
    <location>
        <begin position="1"/>
        <end position="22"/>
    </location>
</feature>
<dbReference type="InterPro" id="IPR011083">
    <property type="entry name" value="Phage_tail_collar_dom"/>
</dbReference>
<evidence type="ECO:0000313" key="4">
    <source>
        <dbReference type="Proteomes" id="UP000637299"/>
    </source>
</evidence>
<evidence type="ECO:0000313" key="3">
    <source>
        <dbReference type="EMBL" id="MBD8083700.1"/>
    </source>
</evidence>
<evidence type="ECO:0000256" key="1">
    <source>
        <dbReference type="SAM" id="SignalP"/>
    </source>
</evidence>
<comment type="caution">
    <text evidence="3">The sequence shown here is derived from an EMBL/GenBank/DDBJ whole genome shotgun (WGS) entry which is preliminary data.</text>
</comment>
<sequence length="195" mass="20525">MKNLILMGALLMGILSSSLVKAQYQPYIGQIMFAPYTNTPTGWAECNGQLLSIAQNTALFSLLGTTFGGNGQTTFALPDMRGRSLIHPGTGPGLTPVVLGQVGGVESVTLTTAQMPLHTHTVAAVSTEGNQNSPTNNLPADTKALDKEYSDAAGNTQMKNTMISPAGGSQPHENRPPYLAVKCYIALQGVFPSFN</sequence>
<keyword evidence="4" id="KW-1185">Reference proteome</keyword>
<dbReference type="SUPFAM" id="SSF88874">
    <property type="entry name" value="Receptor-binding domain of short tail fibre protein gp12"/>
    <property type="match status" value="1"/>
</dbReference>
<evidence type="ECO:0000259" key="2">
    <source>
        <dbReference type="Pfam" id="PF07484"/>
    </source>
</evidence>
<dbReference type="EMBL" id="JACYFS010000005">
    <property type="protein sequence ID" value="MBD8083700.1"/>
    <property type="molecule type" value="Genomic_DNA"/>
</dbReference>
<dbReference type="Pfam" id="PF07484">
    <property type="entry name" value="Collar"/>
    <property type="match status" value="1"/>
</dbReference>
<feature type="domain" description="Phage tail collar" evidence="2">
    <location>
        <begin position="29"/>
        <end position="84"/>
    </location>
</feature>
<dbReference type="InterPro" id="IPR037053">
    <property type="entry name" value="Phage_tail_collar_dom_sf"/>
</dbReference>
<reference evidence="3 4" key="1">
    <citation type="submission" date="2020-09" db="EMBL/GenBank/DDBJ databases">
        <title>Genome seq and assembly of Chryseobacterium sp.</title>
        <authorList>
            <person name="Chhetri G."/>
        </authorList>
    </citation>
    <scope>NUCLEOTIDE SEQUENCE [LARGE SCALE GENOMIC DNA]</scope>
    <source>
        <strain evidence="3 4">GCR10</strain>
    </source>
</reference>